<name>A0A0X3BGU3_9EURY</name>
<evidence type="ECO:0000256" key="1">
    <source>
        <dbReference type="ARBA" id="ARBA00023235"/>
    </source>
</evidence>
<protein>
    <submittedName>
        <fullName evidence="5">Chorismate mutase</fullName>
        <ecNumber evidence="5">5.4.99.5</ecNumber>
    </submittedName>
</protein>
<dbReference type="KEGG" id="mema:MMAB1_0111"/>
<gene>
    <name evidence="5" type="ORF">HQQ74_01170</name>
    <name evidence="4" type="ORF">MMAB1_0111</name>
</gene>
<feature type="coiled-coil region" evidence="2">
    <location>
        <begin position="10"/>
        <end position="37"/>
    </location>
</feature>
<dbReference type="Pfam" id="PF01817">
    <property type="entry name" value="CM_2"/>
    <property type="match status" value="1"/>
</dbReference>
<evidence type="ECO:0000313" key="6">
    <source>
        <dbReference type="Proteomes" id="UP000069850"/>
    </source>
</evidence>
<dbReference type="GeneID" id="27136247"/>
<dbReference type="SMART" id="SM00830">
    <property type="entry name" value="CM_2"/>
    <property type="match status" value="1"/>
</dbReference>
<dbReference type="InterPro" id="IPR036263">
    <property type="entry name" value="Chorismate_II_sf"/>
</dbReference>
<dbReference type="Proteomes" id="UP000737555">
    <property type="component" value="Unassembled WGS sequence"/>
</dbReference>
<dbReference type="GO" id="GO:0009697">
    <property type="term" value="P:salicylic acid biosynthetic process"/>
    <property type="evidence" value="ECO:0007669"/>
    <property type="project" value="TreeGrafter"/>
</dbReference>
<feature type="domain" description="Chorismate mutase" evidence="3">
    <location>
        <begin position="1"/>
        <end position="88"/>
    </location>
</feature>
<dbReference type="PANTHER" id="PTHR38041">
    <property type="entry name" value="CHORISMATE MUTASE"/>
    <property type="match status" value="1"/>
</dbReference>
<dbReference type="EC" id="5.4.99.5" evidence="5"/>
<dbReference type="RefSeq" id="WP_062261039.1">
    <property type="nucleotide sequence ID" value="NZ_DAIMMY010000044.1"/>
</dbReference>
<evidence type="ECO:0000313" key="4">
    <source>
        <dbReference type="EMBL" id="CVK31328.1"/>
    </source>
</evidence>
<dbReference type="InterPro" id="IPR051331">
    <property type="entry name" value="Chorismate_mutase-related"/>
</dbReference>
<dbReference type="SUPFAM" id="SSF48600">
    <property type="entry name" value="Chorismate mutase II"/>
    <property type="match status" value="1"/>
</dbReference>
<keyword evidence="1 5" id="KW-0413">Isomerase</keyword>
<dbReference type="OrthoDB" id="107004at2157"/>
<dbReference type="PANTHER" id="PTHR38041:SF1">
    <property type="entry name" value="CHORISMATE MUTASE"/>
    <property type="match status" value="1"/>
</dbReference>
<organism evidence="4 6">
    <name type="scientific">Methanoculleus bourgensis</name>
    <dbReference type="NCBI Taxonomy" id="83986"/>
    <lineage>
        <taxon>Archaea</taxon>
        <taxon>Methanobacteriati</taxon>
        <taxon>Methanobacteriota</taxon>
        <taxon>Stenosarchaea group</taxon>
        <taxon>Methanomicrobia</taxon>
        <taxon>Methanomicrobiales</taxon>
        <taxon>Methanomicrobiaceae</taxon>
        <taxon>Methanoculleus</taxon>
    </lineage>
</organism>
<accession>A0A0X3BGU3</accession>
<sequence>MSLDAVRNGIQEIDEQIIDLVAERQRLAARIARLKQENGLPIRDDEQRKVVLDRVFTHAVESRIDPVAVRKIFEILIEMNEERQRECNGDGNLP</sequence>
<dbReference type="EMBL" id="JABMJE010000008">
    <property type="protein sequence ID" value="NQS77323.1"/>
    <property type="molecule type" value="Genomic_DNA"/>
</dbReference>
<reference evidence="4 6" key="1">
    <citation type="submission" date="2016-01" db="EMBL/GenBank/DDBJ databases">
        <authorList>
            <person name="Manzoor S."/>
        </authorList>
    </citation>
    <scope>NUCLEOTIDE SEQUENCE [LARGE SCALE GENOMIC DNA]</scope>
    <source>
        <strain evidence="4">Methanoculleus sp MAB1</strain>
    </source>
</reference>
<dbReference type="Gene3D" id="1.20.59.10">
    <property type="entry name" value="Chorismate mutase"/>
    <property type="match status" value="1"/>
</dbReference>
<dbReference type="PROSITE" id="PS51168">
    <property type="entry name" value="CHORISMATE_MUT_2"/>
    <property type="match status" value="1"/>
</dbReference>
<dbReference type="EMBL" id="LT158599">
    <property type="protein sequence ID" value="CVK31328.1"/>
    <property type="molecule type" value="Genomic_DNA"/>
</dbReference>
<dbReference type="InterPro" id="IPR036979">
    <property type="entry name" value="CM_dom_sf"/>
</dbReference>
<dbReference type="NCBIfam" id="TIGR01791">
    <property type="entry name" value="CM_archaeal"/>
    <property type="match status" value="1"/>
</dbReference>
<dbReference type="GO" id="GO:0004106">
    <property type="term" value="F:chorismate mutase activity"/>
    <property type="evidence" value="ECO:0007669"/>
    <property type="project" value="UniProtKB-EC"/>
</dbReference>
<proteinExistence type="predicted"/>
<reference evidence="5" key="2">
    <citation type="submission" date="2020-05" db="EMBL/GenBank/DDBJ databases">
        <title>The first insight into the ecology of ammonia-tolerant syntrophic propionate oxidizing bacteria.</title>
        <authorList>
            <person name="Singh A."/>
            <person name="Schnurer A."/>
            <person name="Westerholm M."/>
        </authorList>
    </citation>
    <scope>NUCLEOTIDE SEQUENCE</scope>
    <source>
        <strain evidence="5">MAG54</strain>
    </source>
</reference>
<keyword evidence="2" id="KW-0175">Coiled coil</keyword>
<dbReference type="InterPro" id="IPR002701">
    <property type="entry name" value="CM_II_prokaryot"/>
</dbReference>
<evidence type="ECO:0000259" key="3">
    <source>
        <dbReference type="PROSITE" id="PS51168"/>
    </source>
</evidence>
<evidence type="ECO:0000256" key="2">
    <source>
        <dbReference type="SAM" id="Coils"/>
    </source>
</evidence>
<dbReference type="InterPro" id="IPR010950">
    <property type="entry name" value="Chorismate_mutase_arc"/>
</dbReference>
<dbReference type="GO" id="GO:0046417">
    <property type="term" value="P:chorismate metabolic process"/>
    <property type="evidence" value="ECO:0007669"/>
    <property type="project" value="InterPro"/>
</dbReference>
<dbReference type="AlphaFoldDB" id="A0A0X3BGU3"/>
<dbReference type="Proteomes" id="UP000069850">
    <property type="component" value="Chromosome 1"/>
</dbReference>
<evidence type="ECO:0000313" key="5">
    <source>
        <dbReference type="EMBL" id="NQS77323.1"/>
    </source>
</evidence>